<sequence length="75" mass="8163">MAPLQICSGSTDSSFEPLPKLRDFKERFGFHSSWLLLALLPPGFKLKRTLAILQCSDPLHARSSTSLIGVSSSSS</sequence>
<proteinExistence type="predicted"/>
<dbReference type="EMBL" id="JAHRIP010078321">
    <property type="protein sequence ID" value="MEQ2312186.1"/>
    <property type="molecule type" value="Genomic_DNA"/>
</dbReference>
<accession>A0ABV1A1S7</accession>
<evidence type="ECO:0000313" key="1">
    <source>
        <dbReference type="EMBL" id="MEQ2312186.1"/>
    </source>
</evidence>
<name>A0ABV1A1S7_9TELE</name>
<gene>
    <name evidence="1" type="ORF">AMECASPLE_028238</name>
</gene>
<protein>
    <submittedName>
        <fullName evidence="1">Uncharacterized protein</fullName>
    </submittedName>
</protein>
<organism evidence="1 2">
    <name type="scientific">Ameca splendens</name>
    <dbReference type="NCBI Taxonomy" id="208324"/>
    <lineage>
        <taxon>Eukaryota</taxon>
        <taxon>Metazoa</taxon>
        <taxon>Chordata</taxon>
        <taxon>Craniata</taxon>
        <taxon>Vertebrata</taxon>
        <taxon>Euteleostomi</taxon>
        <taxon>Actinopterygii</taxon>
        <taxon>Neopterygii</taxon>
        <taxon>Teleostei</taxon>
        <taxon>Neoteleostei</taxon>
        <taxon>Acanthomorphata</taxon>
        <taxon>Ovalentaria</taxon>
        <taxon>Atherinomorphae</taxon>
        <taxon>Cyprinodontiformes</taxon>
        <taxon>Goodeidae</taxon>
        <taxon>Ameca</taxon>
    </lineage>
</organism>
<keyword evidence="2" id="KW-1185">Reference proteome</keyword>
<comment type="caution">
    <text evidence="1">The sequence shown here is derived from an EMBL/GenBank/DDBJ whole genome shotgun (WGS) entry which is preliminary data.</text>
</comment>
<evidence type="ECO:0000313" key="2">
    <source>
        <dbReference type="Proteomes" id="UP001469553"/>
    </source>
</evidence>
<reference evidence="1 2" key="1">
    <citation type="submission" date="2021-06" db="EMBL/GenBank/DDBJ databases">
        <authorList>
            <person name="Palmer J.M."/>
        </authorList>
    </citation>
    <scope>NUCLEOTIDE SEQUENCE [LARGE SCALE GENOMIC DNA]</scope>
    <source>
        <strain evidence="1 2">AS_MEX2019</strain>
        <tissue evidence="1">Muscle</tissue>
    </source>
</reference>
<dbReference type="Proteomes" id="UP001469553">
    <property type="component" value="Unassembled WGS sequence"/>
</dbReference>